<dbReference type="PANTHER" id="PTHR22953:SF153">
    <property type="entry name" value="PURPLE ACID PHOSPHATASE"/>
    <property type="match status" value="1"/>
</dbReference>
<dbReference type="InterPro" id="IPR008963">
    <property type="entry name" value="Purple_acid_Pase-like_N"/>
</dbReference>
<dbReference type="Gene3D" id="2.60.40.380">
    <property type="entry name" value="Purple acid phosphatase-like, N-terminal"/>
    <property type="match status" value="1"/>
</dbReference>
<evidence type="ECO:0000259" key="4">
    <source>
        <dbReference type="Pfam" id="PF16656"/>
    </source>
</evidence>
<sequence length="456" mass="53279">MKTKRLIRTGIAVIILAGLGIWINSRWDAWFRNPEEPPYAPLKEPGRIMLTFGDKDQLSRNINWQCDSTVADSSFAELADTLAKDTMRVAAQGEIFQSRSGKAAYYVARLRNLKPDCYYSYRVCTNGIYSEWHNFRTHNLSTKKDFSFIYTGDVQDTINGVANQYLKTALAQHPQTEFFVFGGDLTERPIDAYWQETFDGLDSIRQHYPVLNVTGNHEYLKYVIRKLEKRYSLVFSYFLDSMIGENQVYTLKYNNMQFFLLDSNRELPYLWTQRQWLKEELEKSDAQWKIVVLHHPLYSIKGKHNNMMQRTMFNSLIQKYHVDLVLQGHEHAYARMTMHDENGKATTPVYTVSHCSPKSYRIDFDGRFDKFGIESRFYQYVRAHGDTLSVNAYRFPSGELYDSLDIVKNASGTSIIDNGKNIPEYLEFKSNGSEKDCRYMKRINKYKSFTQTQKNG</sequence>
<dbReference type="SUPFAM" id="SSF49363">
    <property type="entry name" value="Purple acid phosphatase, N-terminal domain"/>
    <property type="match status" value="1"/>
</dbReference>
<feature type="domain" description="Calcineurin-like phosphoesterase" evidence="3">
    <location>
        <begin position="149"/>
        <end position="333"/>
    </location>
</feature>
<evidence type="ECO:0000256" key="1">
    <source>
        <dbReference type="ARBA" id="ARBA00022729"/>
    </source>
</evidence>
<gene>
    <name evidence="5" type="ORF">H9789_01200</name>
</gene>
<reference evidence="5" key="1">
    <citation type="journal article" date="2021" name="PeerJ">
        <title>Extensive microbial diversity within the chicken gut microbiome revealed by metagenomics and culture.</title>
        <authorList>
            <person name="Gilroy R."/>
            <person name="Ravi A."/>
            <person name="Getino M."/>
            <person name="Pursley I."/>
            <person name="Horton D.L."/>
            <person name="Alikhan N.F."/>
            <person name="Baker D."/>
            <person name="Gharbi K."/>
            <person name="Hall N."/>
            <person name="Watson M."/>
            <person name="Adriaenssens E.M."/>
            <person name="Foster-Nyarko E."/>
            <person name="Jarju S."/>
            <person name="Secka A."/>
            <person name="Antonio M."/>
            <person name="Oren A."/>
            <person name="Chaudhuri R.R."/>
            <person name="La Ragione R."/>
            <person name="Hildebrand F."/>
            <person name="Pallen M.J."/>
        </authorList>
    </citation>
    <scope>NUCLEOTIDE SEQUENCE</scope>
    <source>
        <strain evidence="5">G3-2149</strain>
    </source>
</reference>
<dbReference type="Gene3D" id="3.60.21.10">
    <property type="match status" value="1"/>
</dbReference>
<keyword evidence="1" id="KW-0732">Signal</keyword>
<dbReference type="SUPFAM" id="SSF56300">
    <property type="entry name" value="Metallo-dependent phosphatases"/>
    <property type="match status" value="1"/>
</dbReference>
<evidence type="ECO:0000313" key="6">
    <source>
        <dbReference type="Proteomes" id="UP000823865"/>
    </source>
</evidence>
<comment type="caution">
    <text evidence="5">The sequence shown here is derived from an EMBL/GenBank/DDBJ whole genome shotgun (WGS) entry which is preliminary data.</text>
</comment>
<evidence type="ECO:0000256" key="2">
    <source>
        <dbReference type="SAM" id="Phobius"/>
    </source>
</evidence>
<dbReference type="InterPro" id="IPR029052">
    <property type="entry name" value="Metallo-depent_PP-like"/>
</dbReference>
<accession>A0A9E2L3W1</accession>
<dbReference type="EMBL" id="JAHLFU010000020">
    <property type="protein sequence ID" value="MBU3852445.1"/>
    <property type="molecule type" value="Genomic_DNA"/>
</dbReference>
<feature type="domain" description="Purple acid phosphatase N-terminal" evidence="4">
    <location>
        <begin position="45"/>
        <end position="137"/>
    </location>
</feature>
<dbReference type="InterPro" id="IPR004843">
    <property type="entry name" value="Calcineurin-like_PHP"/>
</dbReference>
<keyword evidence="2" id="KW-0812">Transmembrane</keyword>
<dbReference type="GO" id="GO:0046872">
    <property type="term" value="F:metal ion binding"/>
    <property type="evidence" value="ECO:0007669"/>
    <property type="project" value="InterPro"/>
</dbReference>
<name>A0A9E2L3W1_9BACT</name>
<organism evidence="5 6">
    <name type="scientific">Candidatus Paraprevotella stercoravium</name>
    <dbReference type="NCBI Taxonomy" id="2838725"/>
    <lineage>
        <taxon>Bacteria</taxon>
        <taxon>Pseudomonadati</taxon>
        <taxon>Bacteroidota</taxon>
        <taxon>Bacteroidia</taxon>
        <taxon>Bacteroidales</taxon>
        <taxon>Prevotellaceae</taxon>
        <taxon>Paraprevotella</taxon>
    </lineage>
</organism>
<dbReference type="AlphaFoldDB" id="A0A9E2L3W1"/>
<dbReference type="GO" id="GO:0003993">
    <property type="term" value="F:acid phosphatase activity"/>
    <property type="evidence" value="ECO:0007669"/>
    <property type="project" value="InterPro"/>
</dbReference>
<keyword evidence="2" id="KW-0472">Membrane</keyword>
<evidence type="ECO:0000259" key="3">
    <source>
        <dbReference type="Pfam" id="PF00149"/>
    </source>
</evidence>
<protein>
    <submittedName>
        <fullName evidence="5">Metallophosphoesterase family protein</fullName>
    </submittedName>
</protein>
<reference evidence="5" key="2">
    <citation type="submission" date="2021-04" db="EMBL/GenBank/DDBJ databases">
        <authorList>
            <person name="Gilroy R."/>
        </authorList>
    </citation>
    <scope>NUCLEOTIDE SEQUENCE</scope>
    <source>
        <strain evidence="5">G3-2149</strain>
    </source>
</reference>
<dbReference type="InterPro" id="IPR039331">
    <property type="entry name" value="PAPs-like"/>
</dbReference>
<proteinExistence type="predicted"/>
<dbReference type="Pfam" id="PF16656">
    <property type="entry name" value="Pur_ac_phosph_N"/>
    <property type="match status" value="1"/>
</dbReference>
<dbReference type="Pfam" id="PF00149">
    <property type="entry name" value="Metallophos"/>
    <property type="match status" value="1"/>
</dbReference>
<dbReference type="PANTHER" id="PTHR22953">
    <property type="entry name" value="ACID PHOSPHATASE RELATED"/>
    <property type="match status" value="1"/>
</dbReference>
<dbReference type="InterPro" id="IPR015914">
    <property type="entry name" value="PAPs_N"/>
</dbReference>
<dbReference type="Proteomes" id="UP000823865">
    <property type="component" value="Unassembled WGS sequence"/>
</dbReference>
<feature type="transmembrane region" description="Helical" evidence="2">
    <location>
        <begin position="6"/>
        <end position="23"/>
    </location>
</feature>
<evidence type="ECO:0000313" key="5">
    <source>
        <dbReference type="EMBL" id="MBU3852445.1"/>
    </source>
</evidence>
<keyword evidence="2" id="KW-1133">Transmembrane helix</keyword>